<reference evidence="2" key="1">
    <citation type="journal article" date="2020" name="Stud. Mycol.">
        <title>101 Dothideomycetes genomes: a test case for predicting lifestyles and emergence of pathogens.</title>
        <authorList>
            <person name="Haridas S."/>
            <person name="Albert R."/>
            <person name="Binder M."/>
            <person name="Bloem J."/>
            <person name="Labutti K."/>
            <person name="Salamov A."/>
            <person name="Andreopoulos B."/>
            <person name="Baker S."/>
            <person name="Barry K."/>
            <person name="Bills G."/>
            <person name="Bluhm B."/>
            <person name="Cannon C."/>
            <person name="Castanera R."/>
            <person name="Culley D."/>
            <person name="Daum C."/>
            <person name="Ezra D."/>
            <person name="Gonzalez J."/>
            <person name="Henrissat B."/>
            <person name="Kuo A."/>
            <person name="Liang C."/>
            <person name="Lipzen A."/>
            <person name="Lutzoni F."/>
            <person name="Magnuson J."/>
            <person name="Mondo S."/>
            <person name="Nolan M."/>
            <person name="Ohm R."/>
            <person name="Pangilinan J."/>
            <person name="Park H.-J."/>
            <person name="Ramirez L."/>
            <person name="Alfaro M."/>
            <person name="Sun H."/>
            <person name="Tritt A."/>
            <person name="Yoshinaga Y."/>
            <person name="Zwiers L.-H."/>
            <person name="Turgeon B."/>
            <person name="Goodwin S."/>
            <person name="Spatafora J."/>
            <person name="Crous P."/>
            <person name="Grigoriev I."/>
        </authorList>
    </citation>
    <scope>NUCLEOTIDE SEQUENCE</scope>
    <source>
        <strain evidence="2">CBS 121739</strain>
    </source>
</reference>
<dbReference type="EMBL" id="ML996576">
    <property type="protein sequence ID" value="KAF2756240.1"/>
    <property type="molecule type" value="Genomic_DNA"/>
</dbReference>
<dbReference type="GeneID" id="54486715"/>
<proteinExistence type="predicted"/>
<protein>
    <submittedName>
        <fullName evidence="2">Uncharacterized protein</fullName>
    </submittedName>
</protein>
<evidence type="ECO:0000313" key="3">
    <source>
        <dbReference type="Proteomes" id="UP000799437"/>
    </source>
</evidence>
<dbReference type="Proteomes" id="UP000799437">
    <property type="component" value="Unassembled WGS sequence"/>
</dbReference>
<keyword evidence="3" id="KW-1185">Reference proteome</keyword>
<accession>A0A6A6W2Q4</accession>
<name>A0A6A6W2Q4_9PEZI</name>
<sequence>MYPLSILLIIGITTDIVVAETKCKPPGWIERMTRNDGVDYVYKHFNAHIHDNIGTLESVPIEDFKACSGQEEPFEPGQEVKYMIPDELLTPNATNLKGGYVVCREDGSILKSDEISAIEKLQMESCGTWHGIWGKHVGSPRKEFSHGHSEAFQCDYTSLVHMYKHQTCNPEVLAVMLLLVNRFCHNYPGWFSMESWDVTYGRQRREDKKPC</sequence>
<dbReference type="AlphaFoldDB" id="A0A6A6W2Q4"/>
<evidence type="ECO:0000256" key="1">
    <source>
        <dbReference type="SAM" id="SignalP"/>
    </source>
</evidence>
<evidence type="ECO:0000313" key="2">
    <source>
        <dbReference type="EMBL" id="KAF2756240.1"/>
    </source>
</evidence>
<feature type="signal peptide" evidence="1">
    <location>
        <begin position="1"/>
        <end position="19"/>
    </location>
</feature>
<keyword evidence="1" id="KW-0732">Signal</keyword>
<dbReference type="RefSeq" id="XP_033598691.1">
    <property type="nucleotide sequence ID" value="XM_033745661.1"/>
</dbReference>
<organism evidence="2 3">
    <name type="scientific">Pseudovirgaria hyperparasitica</name>
    <dbReference type="NCBI Taxonomy" id="470096"/>
    <lineage>
        <taxon>Eukaryota</taxon>
        <taxon>Fungi</taxon>
        <taxon>Dikarya</taxon>
        <taxon>Ascomycota</taxon>
        <taxon>Pezizomycotina</taxon>
        <taxon>Dothideomycetes</taxon>
        <taxon>Dothideomycetes incertae sedis</taxon>
        <taxon>Acrospermales</taxon>
        <taxon>Acrospermaceae</taxon>
        <taxon>Pseudovirgaria</taxon>
    </lineage>
</organism>
<gene>
    <name evidence="2" type="ORF">EJ05DRAFT_488025</name>
</gene>
<feature type="chain" id="PRO_5025489307" evidence="1">
    <location>
        <begin position="20"/>
        <end position="211"/>
    </location>
</feature>